<reference evidence="2" key="1">
    <citation type="journal article" date="2014" name="Int. J. Syst. Evol. Microbiol.">
        <title>Complete genome sequence of Corynebacterium casei LMG S-19264T (=DSM 44701T), isolated from a smear-ripened cheese.</title>
        <authorList>
            <consortium name="US DOE Joint Genome Institute (JGI-PGF)"/>
            <person name="Walter F."/>
            <person name="Albersmeier A."/>
            <person name="Kalinowski J."/>
            <person name="Ruckert C."/>
        </authorList>
    </citation>
    <scope>NUCLEOTIDE SEQUENCE</scope>
    <source>
        <strain evidence="2">VKM B-2789</strain>
    </source>
</reference>
<keyword evidence="3" id="KW-1185">Reference proteome</keyword>
<dbReference type="Pfam" id="PF13403">
    <property type="entry name" value="Hint_2"/>
    <property type="match status" value="1"/>
</dbReference>
<name>A0A9W6K132_9HYPH</name>
<dbReference type="RefSeq" id="WP_213359513.1">
    <property type="nucleotide sequence ID" value="NZ_BSFM01000017.1"/>
</dbReference>
<reference evidence="2" key="2">
    <citation type="submission" date="2023-01" db="EMBL/GenBank/DDBJ databases">
        <authorList>
            <person name="Sun Q."/>
            <person name="Evtushenko L."/>
        </authorList>
    </citation>
    <scope>NUCLEOTIDE SEQUENCE</scope>
    <source>
        <strain evidence="2">VKM B-2789</strain>
    </source>
</reference>
<dbReference type="Gene3D" id="2.170.16.10">
    <property type="entry name" value="Hedgehog/Intein (Hint) domain"/>
    <property type="match status" value="1"/>
</dbReference>
<dbReference type="EMBL" id="BSFM01000017">
    <property type="protein sequence ID" value="GLK85760.1"/>
    <property type="molecule type" value="Genomic_DNA"/>
</dbReference>
<evidence type="ECO:0000259" key="1">
    <source>
        <dbReference type="Pfam" id="PF13403"/>
    </source>
</evidence>
<protein>
    <recommendedName>
        <fullName evidence="1">Hedgehog/Intein (Hint) domain-containing protein</fullName>
    </recommendedName>
</protein>
<dbReference type="SUPFAM" id="SSF51294">
    <property type="entry name" value="Hedgehog/intein (Hint) domain"/>
    <property type="match status" value="1"/>
</dbReference>
<sequence length="408" mass="43986">MATINIDLSDSDKTVGSGSVGYDPNSATTIDIVNIGESYTLIVDGIDASVVFTRLGVDVLAHTTFEAINGANLYIWQNGLSLSVGSSLRYEVGDASSITVHPGSFNYEILSSHSVDFIGEEAGSFTYEFTSSGSGKPSFTVNGFSYGDSLNVAGLTYASFVYDADTGNAVLIYGDDAAGSVTFNLENMDQSLAELIAEDPDAYVDASTGAFVAPMCFLAGTRIASPEGERLVEDLVIGDLVLTVSGAARPVRWIGRQTMHRHFGEPDRVWPIQIAAGALDDNLPRYDLFVSPDHALLIDGMLVQAGALVNGTSVMRHRPAEVRFTYYHIELEDHALVLAEGVPAETFVDNVTRRRFDNYAEFEALYGEPKQTIAEMDLPRVKSARQLPASIRERIKVRAREIGGSVAA</sequence>
<gene>
    <name evidence="2" type="ORF">GCM10017653_38300</name>
</gene>
<comment type="caution">
    <text evidence="2">The sequence shown here is derived from an EMBL/GenBank/DDBJ whole genome shotgun (WGS) entry which is preliminary data.</text>
</comment>
<organism evidence="2 3">
    <name type="scientific">Ancylobacter defluvii</name>
    <dbReference type="NCBI Taxonomy" id="1282440"/>
    <lineage>
        <taxon>Bacteria</taxon>
        <taxon>Pseudomonadati</taxon>
        <taxon>Pseudomonadota</taxon>
        <taxon>Alphaproteobacteria</taxon>
        <taxon>Hyphomicrobiales</taxon>
        <taxon>Xanthobacteraceae</taxon>
        <taxon>Ancylobacter</taxon>
    </lineage>
</organism>
<dbReference type="InterPro" id="IPR028992">
    <property type="entry name" value="Hedgehog/Intein_dom"/>
</dbReference>
<evidence type="ECO:0000313" key="3">
    <source>
        <dbReference type="Proteomes" id="UP001143330"/>
    </source>
</evidence>
<dbReference type="Proteomes" id="UP001143330">
    <property type="component" value="Unassembled WGS sequence"/>
</dbReference>
<proteinExistence type="predicted"/>
<dbReference type="AlphaFoldDB" id="A0A9W6K132"/>
<dbReference type="InterPro" id="IPR036844">
    <property type="entry name" value="Hint_dom_sf"/>
</dbReference>
<evidence type="ECO:0000313" key="2">
    <source>
        <dbReference type="EMBL" id="GLK85760.1"/>
    </source>
</evidence>
<feature type="domain" description="Hedgehog/Intein (Hint)" evidence="1">
    <location>
        <begin position="215"/>
        <end position="349"/>
    </location>
</feature>
<accession>A0A9W6K132</accession>